<keyword evidence="2" id="KW-1185">Reference proteome</keyword>
<dbReference type="Gene3D" id="3.90.1140.10">
    <property type="entry name" value="Cyclic phosphodiesterase"/>
    <property type="match status" value="1"/>
</dbReference>
<keyword evidence="1" id="KW-0436">Ligase</keyword>
<dbReference type="AlphaFoldDB" id="A0A543I2W6"/>
<accession>A0A543I2W6</accession>
<evidence type="ECO:0000313" key="1">
    <source>
        <dbReference type="EMBL" id="TQM64933.1"/>
    </source>
</evidence>
<dbReference type="OrthoDB" id="2082235at2"/>
<dbReference type="Proteomes" id="UP000316747">
    <property type="component" value="Unassembled WGS sequence"/>
</dbReference>
<comment type="caution">
    <text evidence="1">The sequence shown here is derived from an EMBL/GenBank/DDBJ whole genome shotgun (WGS) entry which is preliminary data.</text>
</comment>
<dbReference type="RefSeq" id="WP_141842505.1">
    <property type="nucleotide sequence ID" value="NZ_VFPM01000001.1"/>
</dbReference>
<proteinExistence type="predicted"/>
<dbReference type="GO" id="GO:0016874">
    <property type="term" value="F:ligase activity"/>
    <property type="evidence" value="ECO:0007669"/>
    <property type="project" value="UniProtKB-KW"/>
</dbReference>
<dbReference type="SUPFAM" id="SSF55144">
    <property type="entry name" value="LigT-like"/>
    <property type="match status" value="1"/>
</dbReference>
<name>A0A543I2W6_9MICO</name>
<reference evidence="1 2" key="1">
    <citation type="submission" date="2019-06" db="EMBL/GenBank/DDBJ databases">
        <title>Genome sequencing of plant associated microbes to promote plant fitness in Sorghum bicolor and Oryza sativa.</title>
        <authorList>
            <person name="Coleman-Derr D."/>
        </authorList>
    </citation>
    <scope>NUCLEOTIDE SEQUENCE [LARGE SCALE GENOMIC DNA]</scope>
    <source>
        <strain evidence="1 2">KV-663</strain>
    </source>
</reference>
<dbReference type="EMBL" id="VFPM01000001">
    <property type="protein sequence ID" value="TQM64933.1"/>
    <property type="molecule type" value="Genomic_DNA"/>
</dbReference>
<sequence length="180" mass="19361">MTPASSSESALLLVVPAAEPAVARHRLACDVAARVGVPAHITVAYPFKPPELLDGGDVSVLAELFATTRSFEITFSDTGWFGDEVLFLEPDDAAAIVSLTRRVERAFPEYPIYGGAHDDIHPHLTVGHGVGAPVLRTVEREVRPHLPLTQMVTRVELWQGPSLATATPGWRCARAFALCG</sequence>
<dbReference type="InterPro" id="IPR009097">
    <property type="entry name" value="Cyclic_Pdiesterase"/>
</dbReference>
<gene>
    <name evidence="1" type="ORF">FBY41_1315</name>
</gene>
<organism evidence="1 2">
    <name type="scientific">Humibacillus xanthopallidus</name>
    <dbReference type="NCBI Taxonomy" id="412689"/>
    <lineage>
        <taxon>Bacteria</taxon>
        <taxon>Bacillati</taxon>
        <taxon>Actinomycetota</taxon>
        <taxon>Actinomycetes</taxon>
        <taxon>Micrococcales</taxon>
        <taxon>Intrasporangiaceae</taxon>
        <taxon>Humibacillus</taxon>
    </lineage>
</organism>
<protein>
    <submittedName>
        <fullName evidence="1">2'-5' RNA ligase</fullName>
    </submittedName>
</protein>
<evidence type="ECO:0000313" key="2">
    <source>
        <dbReference type="Proteomes" id="UP000316747"/>
    </source>
</evidence>
<dbReference type="Pfam" id="PF13563">
    <property type="entry name" value="2_5_RNA_ligase2"/>
    <property type="match status" value="1"/>
</dbReference>